<name>A0AAQ1PBM9_9PSED</name>
<dbReference type="AlphaFoldDB" id="A0AAQ1PBM9"/>
<dbReference type="Proteomes" id="UP000294335">
    <property type="component" value="Unassembled WGS sequence"/>
</dbReference>
<evidence type="ECO:0008006" key="3">
    <source>
        <dbReference type="Google" id="ProtNLM"/>
    </source>
</evidence>
<keyword evidence="2" id="KW-1185">Reference proteome</keyword>
<dbReference type="EMBL" id="OPYN01000164">
    <property type="protein sequence ID" value="SPO62119.1"/>
    <property type="molecule type" value="Genomic_DNA"/>
</dbReference>
<accession>A0AAQ1PBM9</accession>
<evidence type="ECO:0000313" key="2">
    <source>
        <dbReference type="Proteomes" id="UP000294335"/>
    </source>
</evidence>
<comment type="caution">
    <text evidence="1">The sequence shown here is derived from an EMBL/GenBank/DDBJ whole genome shotgun (WGS) entry which is preliminary data.</text>
</comment>
<evidence type="ECO:0000313" key="1">
    <source>
        <dbReference type="EMBL" id="SPO62119.1"/>
    </source>
</evidence>
<reference evidence="1 2" key="1">
    <citation type="submission" date="2018-02" db="EMBL/GenBank/DDBJ databases">
        <authorList>
            <person name="Dubost A."/>
        </authorList>
    </citation>
    <scope>NUCLEOTIDE SEQUENCE [LARGE SCALE GENOMIC DNA]</scope>
    <source>
        <strain evidence="2">JV551A3</strain>
    </source>
</reference>
<dbReference type="InterPro" id="IPR032710">
    <property type="entry name" value="NTF2-like_dom_sf"/>
</dbReference>
<dbReference type="SUPFAM" id="SSF54427">
    <property type="entry name" value="NTF2-like"/>
    <property type="match status" value="1"/>
</dbReference>
<sequence length="59" mass="6561">MLQTSTFADGASHLNAAKLTVEFVRESDAWRISHFQTENLFGRPTQSWNSDVALPVPKG</sequence>
<protein>
    <recommendedName>
        <fullName evidence="3">SnoaL-like domain-containing protein</fullName>
    </recommendedName>
</protein>
<organism evidence="1 2">
    <name type="scientific">Pseudomonas inefficax</name>
    <dbReference type="NCBI Taxonomy" id="2078786"/>
    <lineage>
        <taxon>Bacteria</taxon>
        <taxon>Pseudomonadati</taxon>
        <taxon>Pseudomonadota</taxon>
        <taxon>Gammaproteobacteria</taxon>
        <taxon>Pseudomonadales</taxon>
        <taxon>Pseudomonadaceae</taxon>
        <taxon>Pseudomonas</taxon>
    </lineage>
</organism>
<proteinExistence type="predicted"/>
<gene>
    <name evidence="1" type="ORF">JV551A3_V1_1640195</name>
</gene>